<dbReference type="InterPro" id="IPR006638">
    <property type="entry name" value="Elp3/MiaA/NifB-like_rSAM"/>
</dbReference>
<dbReference type="AlphaFoldDB" id="A0A2G9YQH2"/>
<dbReference type="Pfam" id="PF04055">
    <property type="entry name" value="Radical_SAM"/>
    <property type="match status" value="1"/>
</dbReference>
<dbReference type="SUPFAM" id="SSF102114">
    <property type="entry name" value="Radical SAM enzymes"/>
    <property type="match status" value="1"/>
</dbReference>
<evidence type="ECO:0000256" key="1">
    <source>
        <dbReference type="ARBA" id="ARBA00001966"/>
    </source>
</evidence>
<keyword evidence="5" id="KW-0479">Metal-binding</keyword>
<proteinExistence type="predicted"/>
<evidence type="ECO:0000256" key="2">
    <source>
        <dbReference type="ARBA" id="ARBA00022603"/>
    </source>
</evidence>
<evidence type="ECO:0000256" key="6">
    <source>
        <dbReference type="ARBA" id="ARBA00023004"/>
    </source>
</evidence>
<dbReference type="InterPro" id="IPR051198">
    <property type="entry name" value="BchE-like"/>
</dbReference>
<dbReference type="GO" id="GO:0003824">
    <property type="term" value="F:catalytic activity"/>
    <property type="evidence" value="ECO:0007669"/>
    <property type="project" value="InterPro"/>
</dbReference>
<dbReference type="SFLD" id="SFLDS00029">
    <property type="entry name" value="Radical_SAM"/>
    <property type="match status" value="1"/>
</dbReference>
<dbReference type="InterPro" id="IPR023404">
    <property type="entry name" value="rSAM_horseshoe"/>
</dbReference>
<dbReference type="InterPro" id="IPR058240">
    <property type="entry name" value="rSAM_sf"/>
</dbReference>
<dbReference type="InterPro" id="IPR006158">
    <property type="entry name" value="Cobalamin-bd"/>
</dbReference>
<dbReference type="PROSITE" id="PS51332">
    <property type="entry name" value="B12_BINDING"/>
    <property type="match status" value="1"/>
</dbReference>
<dbReference type="CDD" id="cd02068">
    <property type="entry name" value="radical_SAM_B12_BD"/>
    <property type="match status" value="1"/>
</dbReference>
<dbReference type="SMART" id="SM00729">
    <property type="entry name" value="Elp3"/>
    <property type="match status" value="1"/>
</dbReference>
<dbReference type="Pfam" id="PF02310">
    <property type="entry name" value="B12-binding"/>
    <property type="match status" value="1"/>
</dbReference>
<comment type="caution">
    <text evidence="10">The sequence shown here is derived from an EMBL/GenBank/DDBJ whole genome shotgun (WGS) entry which is preliminary data.</text>
</comment>
<keyword evidence="4" id="KW-0949">S-adenosyl-L-methionine</keyword>
<keyword evidence="3" id="KW-0808">Transferase</keyword>
<evidence type="ECO:0000259" key="9">
    <source>
        <dbReference type="PROSITE" id="PS51918"/>
    </source>
</evidence>
<keyword evidence="7" id="KW-0411">Iron-sulfur</keyword>
<dbReference type="GO" id="GO:0046872">
    <property type="term" value="F:metal ion binding"/>
    <property type="evidence" value="ECO:0007669"/>
    <property type="project" value="UniProtKB-KW"/>
</dbReference>
<dbReference type="PANTHER" id="PTHR43409:SF7">
    <property type="entry name" value="BLL1977 PROTEIN"/>
    <property type="match status" value="1"/>
</dbReference>
<dbReference type="GO" id="GO:0051539">
    <property type="term" value="F:4 iron, 4 sulfur cluster binding"/>
    <property type="evidence" value="ECO:0007669"/>
    <property type="project" value="UniProtKB-KW"/>
</dbReference>
<organism evidence="10 11">
    <name type="scientific">Candidatus Nealsonbacteria bacterium CG23_combo_of_CG06-09_8_20_14_all_40_13</name>
    <dbReference type="NCBI Taxonomy" id="1974724"/>
    <lineage>
        <taxon>Bacteria</taxon>
        <taxon>Candidatus Nealsoniibacteriota</taxon>
    </lineage>
</organism>
<evidence type="ECO:0000313" key="10">
    <source>
        <dbReference type="EMBL" id="PIP21490.1"/>
    </source>
</evidence>
<dbReference type="InterPro" id="IPR034466">
    <property type="entry name" value="Methyltransferase_Class_B"/>
</dbReference>
<gene>
    <name evidence="10" type="ORF">COX39_02765</name>
</gene>
<evidence type="ECO:0000256" key="3">
    <source>
        <dbReference type="ARBA" id="ARBA00022679"/>
    </source>
</evidence>
<dbReference type="SFLD" id="SFLDG01123">
    <property type="entry name" value="methyltransferase_(Class_B)"/>
    <property type="match status" value="1"/>
</dbReference>
<keyword evidence="2" id="KW-0489">Methyltransferase</keyword>
<keyword evidence="6" id="KW-0408">Iron</keyword>
<evidence type="ECO:0000256" key="4">
    <source>
        <dbReference type="ARBA" id="ARBA00022691"/>
    </source>
</evidence>
<reference evidence="10 11" key="1">
    <citation type="submission" date="2017-09" db="EMBL/GenBank/DDBJ databases">
        <title>Depth-based differentiation of microbial function through sediment-hosted aquifers and enrichment of novel symbionts in the deep terrestrial subsurface.</title>
        <authorList>
            <person name="Probst A.J."/>
            <person name="Ladd B."/>
            <person name="Jarett J.K."/>
            <person name="Geller-Mcgrath D.E."/>
            <person name="Sieber C.M."/>
            <person name="Emerson J.B."/>
            <person name="Anantharaman K."/>
            <person name="Thomas B.C."/>
            <person name="Malmstrom R."/>
            <person name="Stieglmeier M."/>
            <person name="Klingl A."/>
            <person name="Woyke T."/>
            <person name="Ryan C.M."/>
            <person name="Banfield J.F."/>
        </authorList>
    </citation>
    <scope>NUCLEOTIDE SEQUENCE [LARGE SCALE GENOMIC DNA]</scope>
    <source>
        <strain evidence="10">CG23_combo_of_CG06-09_8_20_14_all_40_13</strain>
    </source>
</reference>
<dbReference type="CDD" id="cd01335">
    <property type="entry name" value="Radical_SAM"/>
    <property type="match status" value="1"/>
</dbReference>
<feature type="domain" description="B12-binding" evidence="8">
    <location>
        <begin position="1"/>
        <end position="139"/>
    </location>
</feature>
<dbReference type="GO" id="GO:0031419">
    <property type="term" value="F:cobalamin binding"/>
    <property type="evidence" value="ECO:0007669"/>
    <property type="project" value="InterPro"/>
</dbReference>
<feature type="domain" description="Radical SAM core" evidence="9">
    <location>
        <begin position="185"/>
        <end position="423"/>
    </location>
</feature>
<dbReference type="Proteomes" id="UP000231567">
    <property type="component" value="Unassembled WGS sequence"/>
</dbReference>
<evidence type="ECO:0000313" key="11">
    <source>
        <dbReference type="Proteomes" id="UP000231567"/>
    </source>
</evidence>
<dbReference type="EMBL" id="PCRM01000037">
    <property type="protein sequence ID" value="PIP21490.1"/>
    <property type="molecule type" value="Genomic_DNA"/>
</dbReference>
<dbReference type="Gene3D" id="3.80.30.20">
    <property type="entry name" value="tm_1862 like domain"/>
    <property type="match status" value="1"/>
</dbReference>
<evidence type="ECO:0000259" key="8">
    <source>
        <dbReference type="PROSITE" id="PS51332"/>
    </source>
</evidence>
<sequence>MKILLINPGPNKPIFSSSAVFLPLGLAYIAAVCQKASHQVKILDQTVKNYSDREFKNLIKKQRAQIIGFTATTPAIKKVYHLTQLIKKISPAKIIAGGPHVTALPEEALSEGIDLVVRGEGEETILDLLSNLERPDKVLGLSYKLKNKFFHNPDRPLIKNLDDLPRPARQLFPSLSYYKGQPVLGNKLPLGTILTSRGCPFDCLFCYKAIFGRRYRFRSVSNILAEWEELIKKYQAKEMAIVDDSFSANPFQVIHLCDELIKRKLVIPWSCPIGIRVDTITEELILRMKKAGCYRVALGIESGSERMLKIIGKKINLNQVREAVKICQKVGIQTMGFFVLGNPGETEKSLEETINLAQNLNLDFAQFTVATPFPGTRLYQMVKNKLLISNWDEYGAYEGRVYFETRQMSAQILRAKQKEAYRRFYLRPRYFWQALRRVQTYYFFPRLFKGFIQFVLEAKK</sequence>
<evidence type="ECO:0000256" key="5">
    <source>
        <dbReference type="ARBA" id="ARBA00022723"/>
    </source>
</evidence>
<dbReference type="Gene3D" id="3.40.50.280">
    <property type="entry name" value="Cobalamin-binding domain"/>
    <property type="match status" value="1"/>
</dbReference>
<dbReference type="SFLD" id="SFLDG01082">
    <property type="entry name" value="B12-binding_domain_containing"/>
    <property type="match status" value="1"/>
</dbReference>
<dbReference type="PROSITE" id="PS51918">
    <property type="entry name" value="RADICAL_SAM"/>
    <property type="match status" value="1"/>
</dbReference>
<dbReference type="PANTHER" id="PTHR43409">
    <property type="entry name" value="ANAEROBIC MAGNESIUM-PROTOPORPHYRIN IX MONOMETHYL ESTER CYCLASE-RELATED"/>
    <property type="match status" value="1"/>
</dbReference>
<dbReference type="InterPro" id="IPR007197">
    <property type="entry name" value="rSAM"/>
</dbReference>
<evidence type="ECO:0000256" key="7">
    <source>
        <dbReference type="ARBA" id="ARBA00023014"/>
    </source>
</evidence>
<name>A0A2G9YQH2_9BACT</name>
<protein>
    <submittedName>
        <fullName evidence="10">Uncharacterized protein</fullName>
    </submittedName>
</protein>
<accession>A0A2G9YQH2</accession>
<comment type="cofactor">
    <cofactor evidence="1">
        <name>[4Fe-4S] cluster</name>
        <dbReference type="ChEBI" id="CHEBI:49883"/>
    </cofactor>
</comment>